<dbReference type="AlphaFoldDB" id="A0A9P3LNQ4"/>
<comment type="caution">
    <text evidence="2">The sequence shown here is derived from an EMBL/GenBank/DDBJ whole genome shotgun (WGS) entry which is preliminary data.</text>
</comment>
<feature type="compositionally biased region" description="Gly residues" evidence="1">
    <location>
        <begin position="294"/>
        <end position="304"/>
    </location>
</feature>
<name>A0A9P3LNQ4_9APHY</name>
<accession>A0A9P3LNQ4</accession>
<organism evidence="2 3">
    <name type="scientific">Phanerochaete sordida</name>
    <dbReference type="NCBI Taxonomy" id="48140"/>
    <lineage>
        <taxon>Eukaryota</taxon>
        <taxon>Fungi</taxon>
        <taxon>Dikarya</taxon>
        <taxon>Basidiomycota</taxon>
        <taxon>Agaricomycotina</taxon>
        <taxon>Agaricomycetes</taxon>
        <taxon>Polyporales</taxon>
        <taxon>Phanerochaetaceae</taxon>
        <taxon>Phanerochaete</taxon>
    </lineage>
</organism>
<feature type="region of interest" description="Disordered" evidence="1">
    <location>
        <begin position="294"/>
        <end position="313"/>
    </location>
</feature>
<keyword evidence="3" id="KW-1185">Reference proteome</keyword>
<reference evidence="2 3" key="1">
    <citation type="submission" date="2021-08" db="EMBL/GenBank/DDBJ databases">
        <title>Draft Genome Sequence of Phanerochaete sordida strain YK-624.</title>
        <authorList>
            <person name="Mori T."/>
            <person name="Dohra H."/>
            <person name="Suzuki T."/>
            <person name="Kawagishi H."/>
            <person name="Hirai H."/>
        </authorList>
    </citation>
    <scope>NUCLEOTIDE SEQUENCE [LARGE SCALE GENOMIC DNA]</scope>
    <source>
        <strain evidence="2 3">YK-624</strain>
    </source>
</reference>
<feature type="compositionally biased region" description="Basic and acidic residues" evidence="1">
    <location>
        <begin position="346"/>
        <end position="358"/>
    </location>
</feature>
<evidence type="ECO:0000313" key="3">
    <source>
        <dbReference type="Proteomes" id="UP000703269"/>
    </source>
</evidence>
<proteinExistence type="predicted"/>
<sequence length="358" mass="38945">MHNVVAPVRYQSVSLMGNRRLRAFANHLVAVETLPVVHHLLIGDIQANRTSVFDLADLSAWQEEQERFQDSITALNNVIRTVLASSAPHLRSLGIHGWNFDPTADLPAFPLLHSITLLGAPYNCAADTHTRFPSLRRLHLLTGGTSHDFWLNLTRFAPHCTHLRLSNMSQDTYLPSFLRILLDIPPPLRVPGSPFIMGEDSCLSPTSPEAQRAVILASQLSALEVVYAQPASYKNGGWCGTGSIIHGTMVWGLKSVAAAAARGEGVGKFILLPEQELYIFADAKRDWLDVVEGGSGPWPGGPGAPGDFVSPSVRAKWPEEGNAYFSQPSDAETALEDPEDLTGNSGHDKRESPRPSAP</sequence>
<gene>
    <name evidence="2" type="ORF">PsYK624_165570</name>
</gene>
<evidence type="ECO:0000313" key="2">
    <source>
        <dbReference type="EMBL" id="GJF00273.1"/>
    </source>
</evidence>
<protein>
    <submittedName>
        <fullName evidence="2">Uncharacterized protein</fullName>
    </submittedName>
</protein>
<evidence type="ECO:0000256" key="1">
    <source>
        <dbReference type="SAM" id="MobiDB-lite"/>
    </source>
</evidence>
<feature type="region of interest" description="Disordered" evidence="1">
    <location>
        <begin position="319"/>
        <end position="358"/>
    </location>
</feature>
<dbReference type="EMBL" id="BPQB01000143">
    <property type="protein sequence ID" value="GJF00273.1"/>
    <property type="molecule type" value="Genomic_DNA"/>
</dbReference>
<dbReference type="OrthoDB" id="2748701at2759"/>
<dbReference type="Proteomes" id="UP000703269">
    <property type="component" value="Unassembled WGS sequence"/>
</dbReference>